<proteinExistence type="predicted"/>
<evidence type="ECO:0000256" key="1">
    <source>
        <dbReference type="SAM" id="MobiDB-lite"/>
    </source>
</evidence>
<dbReference type="AlphaFoldDB" id="A0A161KJN1"/>
<name>A0A161KJN1_9SYNE</name>
<protein>
    <submittedName>
        <fullName evidence="2">Uncharacterized protein</fullName>
    </submittedName>
</protein>
<reference evidence="3" key="1">
    <citation type="submission" date="2016-02" db="EMBL/GenBank/DDBJ databases">
        <authorList>
            <person name="liu f."/>
        </authorList>
    </citation>
    <scope>NUCLEOTIDE SEQUENCE [LARGE SCALE GENOMIC DNA]</scope>
</reference>
<dbReference type="EMBL" id="FITM01000078">
    <property type="protein sequence ID" value="CZB16017.1"/>
    <property type="molecule type" value="Genomic_DNA"/>
</dbReference>
<accession>A0A161KJN1</accession>
<sequence>MDQVQFLIHANVGLHAEELLVPLTGLMHVPIPLPLAIPGGGGSVDNAGIYYRALSHHQTLLSQVLSYRSEDLLCQLRSMKLMRKSGSGEMQMPGGSRGKFVRRPLL</sequence>
<organism evidence="2 3">
    <name type="scientific">Candidatus Synechococcus spongiarum</name>
    <dbReference type="NCBI Taxonomy" id="431041"/>
    <lineage>
        <taxon>Bacteria</taxon>
        <taxon>Bacillati</taxon>
        <taxon>Cyanobacteriota</taxon>
        <taxon>Cyanophyceae</taxon>
        <taxon>Synechococcales</taxon>
        <taxon>Synechococcaceae</taxon>
        <taxon>Synechococcus</taxon>
    </lineage>
</organism>
<dbReference type="Proteomes" id="UP000182631">
    <property type="component" value="Unassembled WGS sequence"/>
</dbReference>
<evidence type="ECO:0000313" key="3">
    <source>
        <dbReference type="Proteomes" id="UP000182631"/>
    </source>
</evidence>
<feature type="region of interest" description="Disordered" evidence="1">
    <location>
        <begin position="85"/>
        <end position="106"/>
    </location>
</feature>
<keyword evidence="3" id="KW-1185">Reference proteome</keyword>
<evidence type="ECO:0000313" key="2">
    <source>
        <dbReference type="EMBL" id="CZB16017.1"/>
    </source>
</evidence>
<gene>
    <name evidence="2" type="ORF">FLM9_680</name>
</gene>